<organism evidence="1 2">
    <name type="scientific">Naganishia friedmannii</name>
    <dbReference type="NCBI Taxonomy" id="89922"/>
    <lineage>
        <taxon>Eukaryota</taxon>
        <taxon>Fungi</taxon>
        <taxon>Dikarya</taxon>
        <taxon>Basidiomycota</taxon>
        <taxon>Agaricomycotina</taxon>
        <taxon>Tremellomycetes</taxon>
        <taxon>Filobasidiales</taxon>
        <taxon>Filobasidiaceae</taxon>
        <taxon>Naganishia</taxon>
    </lineage>
</organism>
<evidence type="ECO:0000313" key="1">
    <source>
        <dbReference type="EMBL" id="KAJ9094434.1"/>
    </source>
</evidence>
<keyword evidence="2" id="KW-1185">Reference proteome</keyword>
<dbReference type="EMBL" id="JASBWT010000025">
    <property type="protein sequence ID" value="KAJ9094434.1"/>
    <property type="molecule type" value="Genomic_DNA"/>
</dbReference>
<protein>
    <submittedName>
        <fullName evidence="1">Uncharacterized protein</fullName>
    </submittedName>
</protein>
<name>A0ACC2V511_9TREE</name>
<proteinExistence type="predicted"/>
<dbReference type="Proteomes" id="UP001227268">
    <property type="component" value="Unassembled WGS sequence"/>
</dbReference>
<reference evidence="1" key="1">
    <citation type="submission" date="2023-04" db="EMBL/GenBank/DDBJ databases">
        <title>Draft Genome sequencing of Naganishia species isolated from polar environments using Oxford Nanopore Technology.</title>
        <authorList>
            <person name="Leo P."/>
            <person name="Venkateswaran K."/>
        </authorList>
    </citation>
    <scope>NUCLEOTIDE SEQUENCE</scope>
    <source>
        <strain evidence="1">MNA-CCFEE 5423</strain>
    </source>
</reference>
<accession>A0ACC2V511</accession>
<gene>
    <name evidence="1" type="ORF">QFC21_005973</name>
</gene>
<evidence type="ECO:0000313" key="2">
    <source>
        <dbReference type="Proteomes" id="UP001227268"/>
    </source>
</evidence>
<sequence>MATHRPSRYARPTTLREESPEIQALSPPIQTQELPPTAAVPRPRARRRGQNVEEQSQSQTAGLSAVTVPEAAPQQQQQPVATPIRSQPFNGINGSVSSTMNIKEQQAQPESSPMRESLPRRARIRHSLMPQDQSGKFTVRAGVMEERVGLILTVAQDAIETSMQFELDQMGEDRETFRYLTRVWDALDSNQTYIFNFERAPLFLSPETVAEDLMLEGAGHVNLFEAVPSLRHALALRNLANFLRIILGPDETVQRLLPQEPEMIDASHTEKLSLLYGYAWSALLRICVPRSKWTSRAAVGLLVDMATQRFLMGYNRWAEFEELDDEAVDELREILSDDGIRRSAYGDRDLWPDGEADESLQNLEREWQRAITIRLDTILGAEPRELDNLYPFNTFRHELVLQLESFLRGSEPLEGLLPVEHEALGAAVRERRSASGIELQEAEDIYQDDIVEDDDAAVDLLTQTQHVSGRSEQDQPVNMDSQQTQSQKQSMESLVDNTFPESVEMYETQVDALDIASQDQVGPSNAEEQDDDVLEIDESPNGSPAAVTPIGLAENDERNHANKNELEEEEREEEEQEELEEIETVETQPMAVDDEAPAREQTAELNDGTVEVVIDLEEDETLETQPSWNIRKGQNGPVASGNIIQEAANARKLNAPQADAVRLEWDESQQPIQGEGEEPAGSAEEEEEEVHQTGKATAKKRATPSPTPDVTEDSEDVEVNEKETRKQRQSRKGKAPVRPVRKAARAARHAVKSSKRLVSEDELSATQGSDYDDDSETDKDEAPVDSKSRKNASHTASKAVLSGSRTDVPAVRRSVKPNDRESELAGRKQIRYGQNVSFMDHYVDNDLFMADEDGEPLFDAEGNPLKEDPEYLAAVPNRKKPVAPKGLKPPKRLVWTEDDKLLLYREIQKCPINAKSAYVSAVLHRFGDWGCKGSDVFRLADSMNLRDQMRDLVKLRSDRDLPVLGNARFYLPTYDPRKKEFDIVKKGEKEEEIDPEEEQRVYVEALKKAAKEEKEGGVKVTTKATRKKRKRQAAVDAEEEEEDAQNDKQDAVEEEDEPEAEPTGGSRTTQQQSQVDEELDELEIEKEIGAEEAADDTASDIREEVDDEVAERPVQDGPVEEEDGDATLEPASPELEPEPAQKKQRVVGLNHPSS</sequence>
<comment type="caution">
    <text evidence="1">The sequence shown here is derived from an EMBL/GenBank/DDBJ whole genome shotgun (WGS) entry which is preliminary data.</text>
</comment>